<dbReference type="Gene3D" id="2.60.120.10">
    <property type="entry name" value="Jelly Rolls"/>
    <property type="match status" value="1"/>
</dbReference>
<dbReference type="Proteomes" id="UP000036313">
    <property type="component" value="Unassembled WGS sequence"/>
</dbReference>
<name>A0A0J6VU79_9MYCO</name>
<dbReference type="PANTHER" id="PTHR40943:SF1">
    <property type="entry name" value="CYTOPLASMIC PROTEIN"/>
    <property type="match status" value="1"/>
</dbReference>
<reference evidence="2 3" key="1">
    <citation type="journal article" date="2015" name="Genome Biol. Evol.">
        <title>Characterization of Three Mycobacterium spp. with Potential Use in Bioremediation by Genome Sequencing and Comparative Genomics.</title>
        <authorList>
            <person name="Das S."/>
            <person name="Pettersson B.M."/>
            <person name="Behra P.R."/>
            <person name="Ramesh M."/>
            <person name="Dasgupta S."/>
            <person name="Bhattacharya A."/>
            <person name="Kirsebom L.A."/>
        </authorList>
    </citation>
    <scope>NUCLEOTIDE SEQUENCE [LARGE SCALE GENOMIC DNA]</scope>
    <source>
        <strain evidence="2 3">DSM 44075</strain>
    </source>
</reference>
<gene>
    <name evidence="2" type="ORF">MOBUDSM44075_03880</name>
</gene>
<accession>A0A0J6VU79</accession>
<dbReference type="SUPFAM" id="SSF51182">
    <property type="entry name" value="RmlC-like cupins"/>
    <property type="match status" value="1"/>
</dbReference>
<organism evidence="2 3">
    <name type="scientific">Mycolicibacterium obuense</name>
    <dbReference type="NCBI Taxonomy" id="1807"/>
    <lineage>
        <taxon>Bacteria</taxon>
        <taxon>Bacillati</taxon>
        <taxon>Actinomycetota</taxon>
        <taxon>Actinomycetes</taxon>
        <taxon>Mycobacteriales</taxon>
        <taxon>Mycobacteriaceae</taxon>
        <taxon>Mycolicibacterium</taxon>
    </lineage>
</organism>
<comment type="caution">
    <text evidence="2">The sequence shown here is derived from an EMBL/GenBank/DDBJ whole genome shotgun (WGS) entry which is preliminary data.</text>
</comment>
<feature type="domain" description="(S)-ureidoglycine aminohydrolase cupin" evidence="1">
    <location>
        <begin position="48"/>
        <end position="121"/>
    </location>
</feature>
<dbReference type="AlphaFoldDB" id="A0A0J6VU79"/>
<dbReference type="InterPro" id="IPR008579">
    <property type="entry name" value="UGlyAH_Cupin_dom"/>
</dbReference>
<proteinExistence type="predicted"/>
<dbReference type="InterPro" id="IPR011051">
    <property type="entry name" value="RmlC_Cupin_sf"/>
</dbReference>
<dbReference type="InterPro" id="IPR014710">
    <property type="entry name" value="RmlC-like_jellyroll"/>
</dbReference>
<dbReference type="Pfam" id="PF05899">
    <property type="entry name" value="Cupin_3"/>
    <property type="match status" value="1"/>
</dbReference>
<protein>
    <recommendedName>
        <fullName evidence="1">(S)-ureidoglycine aminohydrolase cupin domain-containing protein</fullName>
    </recommendedName>
</protein>
<dbReference type="RefSeq" id="WP_048424325.1">
    <property type="nucleotide sequence ID" value="NZ_JYNU01000027.1"/>
</dbReference>
<sequence>MTHTQSPAVQRVPSGAAARDAMSPCAYVTPELLRTGDPDEHDLVHLSSADARFTVGSWRAEPYSEYIDAYPGDEYARVLEGSVTLTGEDGVAQTFSAGEAYTMRRGWRGEFRVVETLTKQFALYIP</sequence>
<evidence type="ECO:0000313" key="3">
    <source>
        <dbReference type="Proteomes" id="UP000036313"/>
    </source>
</evidence>
<dbReference type="PATRIC" id="fig|1807.14.peg.3905"/>
<evidence type="ECO:0000259" key="1">
    <source>
        <dbReference type="Pfam" id="PF05899"/>
    </source>
</evidence>
<evidence type="ECO:0000313" key="2">
    <source>
        <dbReference type="EMBL" id="KMO73012.1"/>
    </source>
</evidence>
<dbReference type="EMBL" id="JYNU01000027">
    <property type="protein sequence ID" value="KMO73012.1"/>
    <property type="molecule type" value="Genomic_DNA"/>
</dbReference>
<dbReference type="PANTHER" id="PTHR40943">
    <property type="entry name" value="CYTOPLASMIC PROTEIN-RELATED"/>
    <property type="match status" value="1"/>
</dbReference>